<reference evidence="3" key="1">
    <citation type="submission" date="2025-08" db="UniProtKB">
        <authorList>
            <consortium name="Ensembl"/>
        </authorList>
    </citation>
    <scope>IDENTIFICATION</scope>
</reference>
<keyword evidence="4" id="KW-1185">Reference proteome</keyword>
<feature type="compositionally biased region" description="Polar residues" evidence="1">
    <location>
        <begin position="421"/>
        <end position="431"/>
    </location>
</feature>
<dbReference type="GO" id="GO:0005634">
    <property type="term" value="C:nucleus"/>
    <property type="evidence" value="ECO:0007669"/>
    <property type="project" value="TreeGrafter"/>
</dbReference>
<proteinExistence type="predicted"/>
<feature type="region of interest" description="Disordered" evidence="1">
    <location>
        <begin position="1065"/>
        <end position="1119"/>
    </location>
</feature>
<evidence type="ECO:0000259" key="2">
    <source>
        <dbReference type="Pfam" id="PF15712"/>
    </source>
</evidence>
<feature type="region of interest" description="Disordered" evidence="1">
    <location>
        <begin position="483"/>
        <end position="535"/>
    </location>
</feature>
<evidence type="ECO:0000313" key="4">
    <source>
        <dbReference type="Proteomes" id="UP000261520"/>
    </source>
</evidence>
<feature type="compositionally biased region" description="Polar residues" evidence="1">
    <location>
        <begin position="885"/>
        <end position="896"/>
    </location>
</feature>
<feature type="compositionally biased region" description="Low complexity" evidence="1">
    <location>
        <begin position="745"/>
        <end position="757"/>
    </location>
</feature>
<dbReference type="Ensembl" id="ENSPMGT00000020659.1">
    <property type="protein sequence ID" value="ENSPMGP00000019383.1"/>
    <property type="gene ID" value="ENSPMGG00000015735.1"/>
</dbReference>
<dbReference type="SMART" id="SM00667">
    <property type="entry name" value="LisH"/>
    <property type="match status" value="1"/>
</dbReference>
<feature type="region of interest" description="Disordered" evidence="1">
    <location>
        <begin position="421"/>
        <end position="456"/>
    </location>
</feature>
<accession>A0A3B4AQH2</accession>
<feature type="compositionally biased region" description="Polar residues" evidence="1">
    <location>
        <begin position="768"/>
        <end position="786"/>
    </location>
</feature>
<dbReference type="GO" id="GO:0003712">
    <property type="term" value="F:transcription coregulator activity"/>
    <property type="evidence" value="ECO:0007669"/>
    <property type="project" value="TreeGrafter"/>
</dbReference>
<feature type="compositionally biased region" description="Basic and acidic residues" evidence="1">
    <location>
        <begin position="858"/>
        <end position="884"/>
    </location>
</feature>
<reference evidence="3" key="2">
    <citation type="submission" date="2025-09" db="UniProtKB">
        <authorList>
            <consortium name="Ensembl"/>
        </authorList>
    </citation>
    <scope>IDENTIFICATION</scope>
</reference>
<evidence type="ECO:0000256" key="1">
    <source>
        <dbReference type="SAM" id="MobiDB-lite"/>
    </source>
</evidence>
<dbReference type="Pfam" id="PF15712">
    <property type="entry name" value="NPAT_C"/>
    <property type="match status" value="1"/>
</dbReference>
<feature type="region of interest" description="Disordered" evidence="1">
    <location>
        <begin position="727"/>
        <end position="1045"/>
    </location>
</feature>
<dbReference type="Proteomes" id="UP000261520">
    <property type="component" value="Unplaced"/>
</dbReference>
<dbReference type="STRING" id="409849.ENSPMGP00000019383"/>
<organism evidence="3 4">
    <name type="scientific">Periophthalmus magnuspinnatus</name>
    <dbReference type="NCBI Taxonomy" id="409849"/>
    <lineage>
        <taxon>Eukaryota</taxon>
        <taxon>Metazoa</taxon>
        <taxon>Chordata</taxon>
        <taxon>Craniata</taxon>
        <taxon>Vertebrata</taxon>
        <taxon>Euteleostomi</taxon>
        <taxon>Actinopterygii</taxon>
        <taxon>Neopterygii</taxon>
        <taxon>Teleostei</taxon>
        <taxon>Neoteleostei</taxon>
        <taxon>Acanthomorphata</taxon>
        <taxon>Gobiaria</taxon>
        <taxon>Gobiiformes</taxon>
        <taxon>Gobioidei</taxon>
        <taxon>Gobiidae</taxon>
        <taxon>Oxudercinae</taxon>
        <taxon>Periophthalmus</taxon>
    </lineage>
</organism>
<name>A0A3B4AQH2_9GOBI</name>
<dbReference type="PANTHER" id="PTHR15087">
    <property type="entry name" value="PROTEIN NPAT"/>
    <property type="match status" value="1"/>
</dbReference>
<feature type="compositionally biased region" description="Polar residues" evidence="1">
    <location>
        <begin position="980"/>
        <end position="998"/>
    </location>
</feature>
<feature type="domain" description="Protein NPAT C-terminal" evidence="2">
    <location>
        <begin position="681"/>
        <end position="1140"/>
    </location>
</feature>
<dbReference type="PROSITE" id="PS50896">
    <property type="entry name" value="LISH"/>
    <property type="match status" value="1"/>
</dbReference>
<dbReference type="PANTHER" id="PTHR15087:SF14">
    <property type="entry name" value="PROTEIN NPAT"/>
    <property type="match status" value="1"/>
</dbReference>
<feature type="compositionally biased region" description="Polar residues" evidence="1">
    <location>
        <begin position="364"/>
        <end position="378"/>
    </location>
</feature>
<feature type="compositionally biased region" description="Polar residues" evidence="1">
    <location>
        <begin position="1026"/>
        <end position="1045"/>
    </location>
</feature>
<protein>
    <recommendedName>
        <fullName evidence="2">Protein NPAT C-terminal domain-containing protein</fullName>
    </recommendedName>
</protein>
<feature type="compositionally biased region" description="Low complexity" evidence="1">
    <location>
        <begin position="483"/>
        <end position="528"/>
    </location>
</feature>
<feature type="compositionally biased region" description="Basic and acidic residues" evidence="1">
    <location>
        <begin position="898"/>
        <end position="920"/>
    </location>
</feature>
<dbReference type="AlphaFoldDB" id="A0A3B4AQH2"/>
<dbReference type="InterPro" id="IPR052850">
    <property type="entry name" value="NPAT_LisH"/>
</dbReference>
<sequence>MLLPSDIARLVLGYLQEEGLSDTSRAFIHESPNLKEYAEHSSEDGTIPACVFSIFGKGLTTILNDYVAVKTKESNHQVPPMMSSLWKKLDFTLNQIKSLQNSPALSACQRVRSRVGLANIARQRALTNSSNGIVCSTVSETISIVSPAQTSHCILTHSTPVSCSGQHRFAPSSAPHQQSHEASRLLNTPSKYPVPCIYTFWSQLVIQNAREKILGDRSLQEKLAENINKILSRWPTPQSSKAAANMVEPDQSIDEILGLQGEIHMTDDAIHDILEQTESDPAFQALFDLFDCSKCLPFVFACINIYCILFLGTIQKEASESVSVKTKPAIERKTRKSAPLLKKTIIVPCNRSSRIENSSARLLSVMQSSEEPQGTSSSKRTEKNLYSDTVMAMDIDEPQATIAPTPTNISTTIVAPTSAPAASNRNLSLPPTTMAPVVSETPNLNGHHENKEAQGSSTQICLAYPLSSETSIASTTTVTPTISQSSKSLAPATSASPVSVSSSVSTAMPQTSVPSSSLTESTTEPTSSNKTGADPSNIMSLKIIISDNQEEDSTSDTALSQAISSISSDKIPTIYLSSPAKSPVVPGTPKGNLDEAAQAVSCLQKSEAVIASPLTGTSQPQQSYIIQLPFDGATTTAASYFLVTEPPTGDVQNRQKIVPSPVSKGQAIAPTQFDSQIQNLLVQGSAFILPSPIKPVVLPLSVMGQNTLGNVQMMSNQLVAIPSPPVVQQKDTMKSKNVVSPPAPSSGTQSVSTSSSPGHRRILCFDSSGESQTSKINTSPSASSVQPLPPKSPRTKPAILTSNKPKRRIETVRCSDSTISQQNQMETAKKGSRKQQYNVANKESGGGANIIDITKPSESSRRSSERKQNHGTEESNNREKESRTSRSLSTDSFQKSGSRKEKEATDKVKTREGRSEKRTQETTSITANKENELKGSVQEQQSAASSPTPAQPNTQSKSSKPPSKTSALAKQAAEMLQDLQALNSPSTPKGAELSSQEESGSDCPKTPTRTRKSRASEGTPRHLMPPNSSDMPTCSPASEAGSESSINMAAHTLMILSRAALARTGTPLKNSLRQEGAGEQSPTSSKMPKKRKQPTPTSSPPAKKEPKRTPRKKKERKKLVECFPQDLDVDKFLSSLHYDE</sequence>
<feature type="region of interest" description="Disordered" evidence="1">
    <location>
        <begin position="364"/>
        <end position="384"/>
    </location>
</feature>
<dbReference type="InterPro" id="IPR031442">
    <property type="entry name" value="NPAT_C"/>
</dbReference>
<feature type="compositionally biased region" description="Polar residues" evidence="1">
    <location>
        <begin position="814"/>
        <end position="826"/>
    </location>
</feature>
<dbReference type="InterPro" id="IPR006594">
    <property type="entry name" value="LisH"/>
</dbReference>
<feature type="compositionally biased region" description="Polar residues" evidence="1">
    <location>
        <begin position="937"/>
        <end position="948"/>
    </location>
</feature>
<evidence type="ECO:0000313" key="3">
    <source>
        <dbReference type="Ensembl" id="ENSPMGP00000019383.1"/>
    </source>
</evidence>
<feature type="compositionally biased region" description="Low complexity" evidence="1">
    <location>
        <begin position="951"/>
        <end position="966"/>
    </location>
</feature>